<comment type="caution">
    <text evidence="1">The sequence shown here is derived from an EMBL/GenBank/DDBJ whole genome shotgun (WGS) entry which is preliminary data.</text>
</comment>
<reference evidence="1 2" key="1">
    <citation type="submission" date="2022-03" db="EMBL/GenBank/DDBJ databases">
        <authorList>
            <person name="Macdonald S."/>
            <person name="Ahmed S."/>
            <person name="Newling K."/>
        </authorList>
    </citation>
    <scope>NUCLEOTIDE SEQUENCE [LARGE SCALE GENOMIC DNA]</scope>
</reference>
<sequence length="127" mass="14555">MTLKISFTSPKRQEYVVDEQRRRSYAVAFHMSMEWGESYIRVKSYRSYCGNSSVILWEATSSPQRFPNLGAETSRILHQLHKFQDCQVERVSDEVNVIAVEIAVSVTKDVGTNRIERGVVLVGCRLP</sequence>
<dbReference type="Proteomes" id="UP001642260">
    <property type="component" value="Unassembled WGS sequence"/>
</dbReference>
<keyword evidence="2" id="KW-1185">Reference proteome</keyword>
<evidence type="ECO:0000313" key="1">
    <source>
        <dbReference type="EMBL" id="CAH8332483.1"/>
    </source>
</evidence>
<gene>
    <name evidence="1" type="ORF">ERUC_LOCUS12628</name>
</gene>
<evidence type="ECO:0000313" key="2">
    <source>
        <dbReference type="Proteomes" id="UP001642260"/>
    </source>
</evidence>
<name>A0ABC8JL45_ERUVS</name>
<accession>A0ABC8JL45</accession>
<protein>
    <submittedName>
        <fullName evidence="1">Uncharacterized protein</fullName>
    </submittedName>
</protein>
<dbReference type="EMBL" id="CAKOAT010119598">
    <property type="protein sequence ID" value="CAH8332483.1"/>
    <property type="molecule type" value="Genomic_DNA"/>
</dbReference>
<dbReference type="AlphaFoldDB" id="A0ABC8JL45"/>
<organism evidence="1 2">
    <name type="scientific">Eruca vesicaria subsp. sativa</name>
    <name type="common">Garden rocket</name>
    <name type="synonym">Eruca sativa</name>
    <dbReference type="NCBI Taxonomy" id="29727"/>
    <lineage>
        <taxon>Eukaryota</taxon>
        <taxon>Viridiplantae</taxon>
        <taxon>Streptophyta</taxon>
        <taxon>Embryophyta</taxon>
        <taxon>Tracheophyta</taxon>
        <taxon>Spermatophyta</taxon>
        <taxon>Magnoliopsida</taxon>
        <taxon>eudicotyledons</taxon>
        <taxon>Gunneridae</taxon>
        <taxon>Pentapetalae</taxon>
        <taxon>rosids</taxon>
        <taxon>malvids</taxon>
        <taxon>Brassicales</taxon>
        <taxon>Brassicaceae</taxon>
        <taxon>Brassiceae</taxon>
        <taxon>Eruca</taxon>
    </lineage>
</organism>
<proteinExistence type="predicted"/>